<evidence type="ECO:0000313" key="6">
    <source>
        <dbReference type="EMBL" id="AXA41728.1"/>
    </source>
</evidence>
<evidence type="ECO:0000256" key="3">
    <source>
        <dbReference type="ARBA" id="ARBA00047960"/>
    </source>
</evidence>
<evidence type="ECO:0000256" key="2">
    <source>
        <dbReference type="ARBA" id="ARBA00022679"/>
    </source>
</evidence>
<dbReference type="EMBL" id="CP030760">
    <property type="protein sequence ID" value="AXA41728.1"/>
    <property type="molecule type" value="Genomic_DNA"/>
</dbReference>
<dbReference type="PROSITE" id="PS50405">
    <property type="entry name" value="GST_CTER"/>
    <property type="match status" value="1"/>
</dbReference>
<organism evidence="6 8">
    <name type="scientific">Rhizobium leguminosarum</name>
    <dbReference type="NCBI Taxonomy" id="384"/>
    <lineage>
        <taxon>Bacteria</taxon>
        <taxon>Pseudomonadati</taxon>
        <taxon>Pseudomonadota</taxon>
        <taxon>Alphaproteobacteria</taxon>
        <taxon>Hyphomicrobiales</taxon>
        <taxon>Rhizobiaceae</taxon>
        <taxon>Rhizobium/Agrobacterium group</taxon>
        <taxon>Rhizobium</taxon>
    </lineage>
</organism>
<dbReference type="InterPro" id="IPR040079">
    <property type="entry name" value="Glutathione_S-Trfase"/>
</dbReference>
<dbReference type="PROSITE" id="PS50404">
    <property type="entry name" value="GST_NTER"/>
    <property type="match status" value="1"/>
</dbReference>
<dbReference type="SUPFAM" id="SSF52833">
    <property type="entry name" value="Thioredoxin-like"/>
    <property type="match status" value="1"/>
</dbReference>
<dbReference type="SFLD" id="SFLDG00358">
    <property type="entry name" value="Main_(cytGST)"/>
    <property type="match status" value="1"/>
</dbReference>
<dbReference type="InterPro" id="IPR010987">
    <property type="entry name" value="Glutathione-S-Trfase_C-like"/>
</dbReference>
<sequence length="224" mass="25142">MTTSKLTLISHPLCPFVQRAAIVLLEKNVAFERIDVDLADKPDWFLALSPTGKVPLLKMERADDRDAILFESMVICEYLEETHGGGKLYSEDALSRAQQRAWIEYGTATQAEAWQFLNAKDRTTADAKRAAFRDKLQRLEAVVAAEPYFSGTAFGMVDAVYAPLFRYFDILDPTVSQPIFEGLPRVTAWKMALAARESVVAAVAGDYAERFRQHLRLHKALLAD</sequence>
<dbReference type="Proteomes" id="UP000251166">
    <property type="component" value="Chromosome"/>
</dbReference>
<dbReference type="AlphaFoldDB" id="A0A2Z4YMA0"/>
<dbReference type="Pfam" id="PF13417">
    <property type="entry name" value="GST_N_3"/>
    <property type="match status" value="1"/>
</dbReference>
<dbReference type="Gene3D" id="3.40.30.10">
    <property type="entry name" value="Glutaredoxin"/>
    <property type="match status" value="1"/>
</dbReference>
<dbReference type="EMBL" id="SIOP01000001">
    <property type="protein sequence ID" value="TAY51049.1"/>
    <property type="molecule type" value="Genomic_DNA"/>
</dbReference>
<evidence type="ECO:0000256" key="1">
    <source>
        <dbReference type="ARBA" id="ARBA00012452"/>
    </source>
</evidence>
<feature type="domain" description="GST C-terminal" evidence="5">
    <location>
        <begin position="92"/>
        <end position="215"/>
    </location>
</feature>
<dbReference type="Gene3D" id="1.20.1050.10">
    <property type="match status" value="1"/>
</dbReference>
<evidence type="ECO:0000313" key="9">
    <source>
        <dbReference type="Proteomes" id="UP000292974"/>
    </source>
</evidence>
<protein>
    <recommendedName>
        <fullName evidence="1">glutathione transferase</fullName>
        <ecNumber evidence="1">2.5.1.18</ecNumber>
    </recommendedName>
</protein>
<dbReference type="SFLD" id="SFLDG01152">
    <property type="entry name" value="Main.3:_Omega-_and_Tau-like"/>
    <property type="match status" value="1"/>
</dbReference>
<feature type="domain" description="GST N-terminal" evidence="4">
    <location>
        <begin position="4"/>
        <end position="87"/>
    </location>
</feature>
<dbReference type="InterPro" id="IPR045073">
    <property type="entry name" value="Omega/Tau-like"/>
</dbReference>
<reference evidence="7 9" key="2">
    <citation type="submission" date="2019-02" db="EMBL/GenBank/DDBJ databases">
        <title>The genomic architecture of introgression among sibling species of bacteria.</title>
        <authorList>
            <person name="Cavassim M.I.A."/>
            <person name="Moeskjaer S."/>
            <person name="Moslemi C."/>
            <person name="Fields B."/>
            <person name="Bachmann A."/>
            <person name="Vilhjalmsson B."/>
            <person name="Schierup M.H."/>
            <person name="Young J.P.W."/>
            <person name="Andersen S.U."/>
        </authorList>
    </citation>
    <scope>NUCLEOTIDE SEQUENCE [LARGE SCALE GENOMIC DNA]</scope>
    <source>
        <strain evidence="7 9">SM135B</strain>
    </source>
</reference>
<comment type="catalytic activity">
    <reaction evidence="3">
        <text>RX + glutathione = an S-substituted glutathione + a halide anion + H(+)</text>
        <dbReference type="Rhea" id="RHEA:16437"/>
        <dbReference type="ChEBI" id="CHEBI:15378"/>
        <dbReference type="ChEBI" id="CHEBI:16042"/>
        <dbReference type="ChEBI" id="CHEBI:17792"/>
        <dbReference type="ChEBI" id="CHEBI:57925"/>
        <dbReference type="ChEBI" id="CHEBI:90779"/>
        <dbReference type="EC" id="2.5.1.18"/>
    </reaction>
</comment>
<dbReference type="EC" id="2.5.1.18" evidence="1"/>
<dbReference type="PANTHER" id="PTHR43968:SF6">
    <property type="entry name" value="GLUTATHIONE S-TRANSFERASE OMEGA"/>
    <property type="match status" value="1"/>
</dbReference>
<dbReference type="RefSeq" id="WP_112906202.1">
    <property type="nucleotide sequence ID" value="NZ_CP030760.1"/>
</dbReference>
<gene>
    <name evidence="6" type="ORF">DLJ82_4165</name>
    <name evidence="7" type="ORF">ELH90_04685</name>
</gene>
<dbReference type="PANTHER" id="PTHR43968">
    <property type="match status" value="1"/>
</dbReference>
<evidence type="ECO:0000313" key="8">
    <source>
        <dbReference type="Proteomes" id="UP000251166"/>
    </source>
</evidence>
<evidence type="ECO:0000259" key="5">
    <source>
        <dbReference type="PROSITE" id="PS50405"/>
    </source>
</evidence>
<keyword evidence="2 6" id="KW-0808">Transferase</keyword>
<dbReference type="InterPro" id="IPR004045">
    <property type="entry name" value="Glutathione_S-Trfase_N"/>
</dbReference>
<name>A0A2Z4YMA0_RHILE</name>
<dbReference type="InterPro" id="IPR050983">
    <property type="entry name" value="GST_Omega/HSP26"/>
</dbReference>
<proteinExistence type="predicted"/>
<dbReference type="Proteomes" id="UP000292974">
    <property type="component" value="Unassembled WGS sequence"/>
</dbReference>
<dbReference type="CDD" id="cd00299">
    <property type="entry name" value="GST_C_family"/>
    <property type="match status" value="1"/>
</dbReference>
<accession>A0A2Z4YMA0</accession>
<dbReference type="SFLD" id="SFLDS00019">
    <property type="entry name" value="Glutathione_Transferase_(cytos"/>
    <property type="match status" value="1"/>
</dbReference>
<dbReference type="GO" id="GO:0004364">
    <property type="term" value="F:glutathione transferase activity"/>
    <property type="evidence" value="ECO:0007669"/>
    <property type="project" value="UniProtKB-EC"/>
</dbReference>
<evidence type="ECO:0000259" key="4">
    <source>
        <dbReference type="PROSITE" id="PS50404"/>
    </source>
</evidence>
<dbReference type="InterPro" id="IPR036249">
    <property type="entry name" value="Thioredoxin-like_sf"/>
</dbReference>
<dbReference type="InterPro" id="IPR036282">
    <property type="entry name" value="Glutathione-S-Trfase_C_sf"/>
</dbReference>
<dbReference type="GO" id="GO:0005737">
    <property type="term" value="C:cytoplasm"/>
    <property type="evidence" value="ECO:0007669"/>
    <property type="project" value="TreeGrafter"/>
</dbReference>
<dbReference type="Pfam" id="PF13410">
    <property type="entry name" value="GST_C_2"/>
    <property type="match status" value="1"/>
</dbReference>
<dbReference type="SUPFAM" id="SSF47616">
    <property type="entry name" value="GST C-terminal domain-like"/>
    <property type="match status" value="1"/>
</dbReference>
<reference evidence="6 8" key="1">
    <citation type="submission" date="2018-07" db="EMBL/GenBank/DDBJ databases">
        <title>Rhizobium leguminosarum strain:ATCC 14479 Genome sequencing and assembly.</title>
        <authorList>
            <person name="Chakraborty R."/>
        </authorList>
    </citation>
    <scope>NUCLEOTIDE SEQUENCE [LARGE SCALE GENOMIC DNA]</scope>
    <source>
        <strain evidence="6 8">ATCC 14479</strain>
    </source>
</reference>
<evidence type="ECO:0000313" key="7">
    <source>
        <dbReference type="EMBL" id="TAY51049.1"/>
    </source>
</evidence>
<dbReference type="CDD" id="cd00570">
    <property type="entry name" value="GST_N_family"/>
    <property type="match status" value="1"/>
</dbReference>